<dbReference type="OMA" id="PEVCRYV"/>
<dbReference type="GO" id="GO:0008157">
    <property type="term" value="F:protein phosphatase 1 binding"/>
    <property type="evidence" value="ECO:0007669"/>
    <property type="project" value="TreeGrafter"/>
</dbReference>
<dbReference type="CDD" id="cd22815">
    <property type="entry name" value="PBD_PPP1R3C"/>
    <property type="match status" value="1"/>
</dbReference>
<evidence type="ECO:0000256" key="2">
    <source>
        <dbReference type="ARBA" id="ARBA00023277"/>
    </source>
</evidence>
<keyword evidence="7" id="KW-1185">Reference proteome</keyword>
<evidence type="ECO:0000259" key="5">
    <source>
        <dbReference type="PROSITE" id="PS51159"/>
    </source>
</evidence>
<evidence type="ECO:0000256" key="3">
    <source>
        <dbReference type="PIRNR" id="PIRNR038207"/>
    </source>
</evidence>
<keyword evidence="2 3" id="KW-0119">Carbohydrate metabolism</keyword>
<accession>A0A4W3JPG1</accession>
<dbReference type="KEGG" id="cmk:103188988"/>
<evidence type="ECO:0000313" key="6">
    <source>
        <dbReference type="Ensembl" id="ENSCMIP00000039958.1"/>
    </source>
</evidence>
<evidence type="ECO:0000256" key="1">
    <source>
        <dbReference type="ARBA" id="ARBA00022600"/>
    </source>
</evidence>
<dbReference type="GeneTree" id="ENSGT00940000155648"/>
<dbReference type="OrthoDB" id="1881at2759"/>
<dbReference type="Ensembl" id="ENSCMIT00000040529.1">
    <property type="protein sequence ID" value="ENSCMIP00000039958.1"/>
    <property type="gene ID" value="ENSCMIG00000016714.1"/>
</dbReference>
<organism evidence="6 7">
    <name type="scientific">Callorhinchus milii</name>
    <name type="common">Ghost shark</name>
    <dbReference type="NCBI Taxonomy" id="7868"/>
    <lineage>
        <taxon>Eukaryota</taxon>
        <taxon>Metazoa</taxon>
        <taxon>Chordata</taxon>
        <taxon>Craniata</taxon>
        <taxon>Vertebrata</taxon>
        <taxon>Chondrichthyes</taxon>
        <taxon>Holocephali</taxon>
        <taxon>Chimaeriformes</taxon>
        <taxon>Callorhinchidae</taxon>
        <taxon>Callorhinchus</taxon>
    </lineage>
</organism>
<evidence type="ECO:0000256" key="4">
    <source>
        <dbReference type="SAM" id="MobiDB-lite"/>
    </source>
</evidence>
<feature type="domain" description="CBM21" evidence="5">
    <location>
        <begin position="149"/>
        <end position="257"/>
    </location>
</feature>
<dbReference type="AlphaFoldDB" id="A0A4W3JPG1"/>
<dbReference type="PROSITE" id="PS51159">
    <property type="entry name" value="CBM21"/>
    <property type="match status" value="1"/>
</dbReference>
<keyword evidence="1 3" id="KW-0321">Glycogen metabolism</keyword>
<dbReference type="InterPro" id="IPR050782">
    <property type="entry name" value="PP1_regulatory_subunit_3"/>
</dbReference>
<dbReference type="Proteomes" id="UP000314986">
    <property type="component" value="Unassembled WGS sequence"/>
</dbReference>
<dbReference type="PIRSF" id="PIRSF038207">
    <property type="entry name" value="PP1_GT_animal"/>
    <property type="match status" value="1"/>
</dbReference>
<dbReference type="GO" id="GO:0005977">
    <property type="term" value="P:glycogen metabolic process"/>
    <property type="evidence" value="ECO:0007669"/>
    <property type="project" value="UniProtKB-KW"/>
</dbReference>
<gene>
    <name evidence="6" type="primary">LOC103188988</name>
</gene>
<dbReference type="InterPro" id="IPR005036">
    <property type="entry name" value="CBM21_dom"/>
</dbReference>
<dbReference type="PANTHER" id="PTHR12307">
    <property type="entry name" value="PROTEIN PHOSPHATASE 1 REGULATORY SUBUNIT"/>
    <property type="match status" value="1"/>
</dbReference>
<dbReference type="GO" id="GO:0005979">
    <property type="term" value="P:regulation of glycogen biosynthetic process"/>
    <property type="evidence" value="ECO:0007669"/>
    <property type="project" value="TreeGrafter"/>
</dbReference>
<feature type="region of interest" description="Disordered" evidence="4">
    <location>
        <begin position="61"/>
        <end position="81"/>
    </location>
</feature>
<dbReference type="Gene3D" id="2.60.40.2440">
    <property type="entry name" value="Carbohydrate binding type-21 domain"/>
    <property type="match status" value="1"/>
</dbReference>
<dbReference type="GO" id="GO:0000164">
    <property type="term" value="C:protein phosphatase type 1 complex"/>
    <property type="evidence" value="ECO:0007669"/>
    <property type="project" value="TreeGrafter"/>
</dbReference>
<proteinExistence type="predicted"/>
<dbReference type="PANTHER" id="PTHR12307:SF15">
    <property type="entry name" value="PROTEIN PHOSPHATASE 1 REGULATORY SUBUNIT 3C"/>
    <property type="match status" value="1"/>
</dbReference>
<name>A0A4W3JPG1_CALMI</name>
<reference evidence="7" key="2">
    <citation type="journal article" date="2007" name="PLoS Biol.">
        <title>Survey sequencing and comparative analysis of the elephant shark (Callorhinchus milii) genome.</title>
        <authorList>
            <person name="Venkatesh B."/>
            <person name="Kirkness E.F."/>
            <person name="Loh Y.H."/>
            <person name="Halpern A.L."/>
            <person name="Lee A.P."/>
            <person name="Johnson J."/>
            <person name="Dandona N."/>
            <person name="Viswanathan L.D."/>
            <person name="Tay A."/>
            <person name="Venter J.C."/>
            <person name="Strausberg R.L."/>
            <person name="Brenner S."/>
        </authorList>
    </citation>
    <scope>NUCLEOTIDE SEQUENCE [LARGE SCALE GENOMIC DNA]</scope>
</reference>
<dbReference type="GO" id="GO:2001069">
    <property type="term" value="F:glycogen binding"/>
    <property type="evidence" value="ECO:0007669"/>
    <property type="project" value="TreeGrafter"/>
</dbReference>
<sequence>MSCTEVLNVFSARHIPSPVVPVDIAMRICLSHSPPVHSFLSFREFRGGSVPRLKPLRPCLNPKSEPGLGGQRWDTRRSRSPGQKRVIFADAKGLSLTAVRVFSEFEDDLSDLQFELSDLAGCTPGVSSIKEEMLVFDGPQPSADYLGFQARLQRASVCLENCSVHHRSLSGTVKVKNIGFEKTVAIRITFDTWKSFRDVSCTYLRSRYCPGDLDTFSFHIGLPDDLPLHERVEFCVRYQCGQHSYWDNHEGKNYRIVASGYQSPQASKEVPVRCPSPSPSQAQQLEFEQFGSPRAASVLFSQWQSWGRFDHAGFW</sequence>
<dbReference type="Pfam" id="PF03370">
    <property type="entry name" value="CBM_21"/>
    <property type="match status" value="1"/>
</dbReference>
<evidence type="ECO:0000313" key="7">
    <source>
        <dbReference type="Proteomes" id="UP000314986"/>
    </source>
</evidence>
<dbReference type="STRING" id="7868.ENSCMIP00000039958"/>
<reference evidence="7" key="1">
    <citation type="journal article" date="2006" name="Science">
        <title>Ancient noncoding elements conserved in the human genome.</title>
        <authorList>
            <person name="Venkatesh B."/>
            <person name="Kirkness E.F."/>
            <person name="Loh Y.H."/>
            <person name="Halpern A.L."/>
            <person name="Lee A.P."/>
            <person name="Johnson J."/>
            <person name="Dandona N."/>
            <person name="Viswanathan L.D."/>
            <person name="Tay A."/>
            <person name="Venter J.C."/>
            <person name="Strausberg R.L."/>
            <person name="Brenner S."/>
        </authorList>
    </citation>
    <scope>NUCLEOTIDE SEQUENCE [LARGE SCALE GENOMIC DNA]</scope>
</reference>
<dbReference type="InParanoid" id="A0A4W3JPG1"/>
<reference evidence="7" key="3">
    <citation type="journal article" date="2014" name="Nature">
        <title>Elephant shark genome provides unique insights into gnathostome evolution.</title>
        <authorList>
            <consortium name="International Elephant Shark Genome Sequencing Consortium"/>
            <person name="Venkatesh B."/>
            <person name="Lee A.P."/>
            <person name="Ravi V."/>
            <person name="Maurya A.K."/>
            <person name="Lian M.M."/>
            <person name="Swann J.B."/>
            <person name="Ohta Y."/>
            <person name="Flajnik M.F."/>
            <person name="Sutoh Y."/>
            <person name="Kasahara M."/>
            <person name="Hoon S."/>
            <person name="Gangu V."/>
            <person name="Roy S.W."/>
            <person name="Irimia M."/>
            <person name="Korzh V."/>
            <person name="Kondrychyn I."/>
            <person name="Lim Z.W."/>
            <person name="Tay B.H."/>
            <person name="Tohari S."/>
            <person name="Kong K.W."/>
            <person name="Ho S."/>
            <person name="Lorente-Galdos B."/>
            <person name="Quilez J."/>
            <person name="Marques-Bonet T."/>
            <person name="Raney B.J."/>
            <person name="Ingham P.W."/>
            <person name="Tay A."/>
            <person name="Hillier L.W."/>
            <person name="Minx P."/>
            <person name="Boehm T."/>
            <person name="Wilson R.K."/>
            <person name="Brenner S."/>
            <person name="Warren W.C."/>
        </authorList>
    </citation>
    <scope>NUCLEOTIDE SEQUENCE [LARGE SCALE GENOMIC DNA]</scope>
</reference>
<reference evidence="6" key="4">
    <citation type="submission" date="2025-08" db="UniProtKB">
        <authorList>
            <consortium name="Ensembl"/>
        </authorList>
    </citation>
    <scope>IDENTIFICATION</scope>
</reference>
<dbReference type="InterPro" id="IPR038175">
    <property type="entry name" value="CBM21_dom_sf"/>
</dbReference>
<dbReference type="GeneID" id="103188988"/>
<reference evidence="6" key="5">
    <citation type="submission" date="2025-09" db="UniProtKB">
        <authorList>
            <consortium name="Ensembl"/>
        </authorList>
    </citation>
    <scope>IDENTIFICATION</scope>
</reference>
<protein>
    <recommendedName>
        <fullName evidence="3">Protein phosphatase 1 regulatory subunit</fullName>
    </recommendedName>
</protein>
<dbReference type="InterPro" id="IPR017434">
    <property type="entry name" value="Pase-1_reg-su_3B/C/D_met"/>
</dbReference>